<keyword evidence="2" id="KW-1185">Reference proteome</keyword>
<name>A0A2U7NMX3_9CAUD</name>
<organism evidence="1 2">
    <name type="scientific">Pseudomonas phage PspYZU05</name>
    <dbReference type="NCBI Taxonomy" id="1983556"/>
    <lineage>
        <taxon>Viruses</taxon>
        <taxon>Duplodnaviria</taxon>
        <taxon>Heunggongvirae</taxon>
        <taxon>Uroviricota</taxon>
        <taxon>Caudoviricetes</taxon>
        <taxon>Pantevenvirales</taxon>
        <taxon>Straboviridae</taxon>
        <taxon>Jiangsuvirus</taxon>
        <taxon>Jiangsuvirus pspyzu05</taxon>
    </lineage>
</organism>
<dbReference type="EMBL" id="KY971610">
    <property type="protein sequence ID" value="ASD51957.1"/>
    <property type="molecule type" value="Genomic_DNA"/>
</dbReference>
<reference evidence="1 2" key="1">
    <citation type="submission" date="2017-04" db="EMBL/GenBank/DDBJ databases">
        <title>Isolation of lytic bacteriophages infecting Pseudomonas strains for biocontrol of fish and shrimp spoilage during chilled storage.</title>
        <authorList>
            <person name="Yang Z."/>
            <person name="Tao X."/>
            <person name="Gao L."/>
            <person name="Rao S."/>
        </authorList>
    </citation>
    <scope>NUCLEOTIDE SEQUENCE [LARGE SCALE GENOMIC DNA]</scope>
</reference>
<dbReference type="Proteomes" id="UP000247773">
    <property type="component" value="Genome"/>
</dbReference>
<proteinExistence type="predicted"/>
<accession>A0A2U7NMX3</accession>
<gene>
    <name evidence="1" type="ORF">PspYZU05_05</name>
</gene>
<sequence length="158" mass="17989">MKQLTRKIEELLKQFDDRLLDDTISWAFQRKEALSAFRASPEFKALKSVARYEECFRICGGKTWFNIIDGRAPKDITGIITRSLNTKAEKRNYKIVEKLVSAGVSELIEADVIFHNDGFNGLYVCKTDTGDKYLTISTIFAGGYNIQCGHLRVLTKIK</sequence>
<protein>
    <submittedName>
        <fullName evidence="1">Uncharacterized protein</fullName>
    </submittedName>
</protein>
<evidence type="ECO:0000313" key="2">
    <source>
        <dbReference type="Proteomes" id="UP000247773"/>
    </source>
</evidence>
<evidence type="ECO:0000313" key="1">
    <source>
        <dbReference type="EMBL" id="ASD51957.1"/>
    </source>
</evidence>